<dbReference type="OrthoDB" id="2016337at2759"/>
<dbReference type="GO" id="GO:0015074">
    <property type="term" value="P:DNA integration"/>
    <property type="evidence" value="ECO:0007669"/>
    <property type="project" value="InterPro"/>
</dbReference>
<organism evidence="2 3">
    <name type="scientific">Mucuna pruriens</name>
    <name type="common">Velvet bean</name>
    <name type="synonym">Dolichos pruriens</name>
    <dbReference type="NCBI Taxonomy" id="157652"/>
    <lineage>
        <taxon>Eukaryota</taxon>
        <taxon>Viridiplantae</taxon>
        <taxon>Streptophyta</taxon>
        <taxon>Embryophyta</taxon>
        <taxon>Tracheophyta</taxon>
        <taxon>Spermatophyta</taxon>
        <taxon>Magnoliopsida</taxon>
        <taxon>eudicotyledons</taxon>
        <taxon>Gunneridae</taxon>
        <taxon>Pentapetalae</taxon>
        <taxon>rosids</taxon>
        <taxon>fabids</taxon>
        <taxon>Fabales</taxon>
        <taxon>Fabaceae</taxon>
        <taxon>Papilionoideae</taxon>
        <taxon>50 kb inversion clade</taxon>
        <taxon>NPAAA clade</taxon>
        <taxon>indigoferoid/millettioid clade</taxon>
        <taxon>Phaseoleae</taxon>
        <taxon>Mucuna</taxon>
    </lineage>
</organism>
<dbReference type="PROSITE" id="PS50994">
    <property type="entry name" value="INTEGRASE"/>
    <property type="match status" value="1"/>
</dbReference>
<keyword evidence="3" id="KW-1185">Reference proteome</keyword>
<dbReference type="InterPro" id="IPR036397">
    <property type="entry name" value="RNaseH_sf"/>
</dbReference>
<comment type="caution">
    <text evidence="2">The sequence shown here is derived from an EMBL/GenBank/DDBJ whole genome shotgun (WGS) entry which is preliminary data.</text>
</comment>
<feature type="domain" description="Integrase catalytic" evidence="1">
    <location>
        <begin position="17"/>
        <end position="118"/>
    </location>
</feature>
<dbReference type="Gene3D" id="3.30.420.10">
    <property type="entry name" value="Ribonuclease H-like superfamily/Ribonuclease H"/>
    <property type="match status" value="1"/>
</dbReference>
<dbReference type="AlphaFoldDB" id="A0A371HX20"/>
<dbReference type="EMBL" id="QJKJ01001489">
    <property type="protein sequence ID" value="RDY07341.1"/>
    <property type="molecule type" value="Genomic_DNA"/>
</dbReference>
<dbReference type="GO" id="GO:0003676">
    <property type="term" value="F:nucleic acid binding"/>
    <property type="evidence" value="ECO:0007669"/>
    <property type="project" value="InterPro"/>
</dbReference>
<evidence type="ECO:0000313" key="2">
    <source>
        <dbReference type="EMBL" id="RDY07341.1"/>
    </source>
</evidence>
<protein>
    <submittedName>
        <fullName evidence="2">Pol polyprotein</fullName>
    </submittedName>
</protein>
<dbReference type="PANTHER" id="PTHR37984">
    <property type="entry name" value="PROTEIN CBG26694"/>
    <property type="match status" value="1"/>
</dbReference>
<proteinExistence type="predicted"/>
<dbReference type="PANTHER" id="PTHR37984:SF5">
    <property type="entry name" value="PROTEIN NYNRIN-LIKE"/>
    <property type="match status" value="1"/>
</dbReference>
<dbReference type="SUPFAM" id="SSF53098">
    <property type="entry name" value="Ribonuclease H-like"/>
    <property type="match status" value="1"/>
</dbReference>
<reference evidence="2" key="1">
    <citation type="submission" date="2018-05" db="EMBL/GenBank/DDBJ databases">
        <title>Draft genome of Mucuna pruriens seed.</title>
        <authorList>
            <person name="Nnadi N.E."/>
            <person name="Vos R."/>
            <person name="Hasami M.H."/>
            <person name="Devisetty U.K."/>
            <person name="Aguiy J.C."/>
        </authorList>
    </citation>
    <scope>NUCLEOTIDE SEQUENCE [LARGE SCALE GENOMIC DNA]</scope>
    <source>
        <strain evidence="2">JCA_2017</strain>
    </source>
</reference>
<accession>A0A371HX20</accession>
<dbReference type="InterPro" id="IPR012337">
    <property type="entry name" value="RNaseH-like_sf"/>
</dbReference>
<feature type="non-terminal residue" evidence="2">
    <location>
        <position position="1"/>
    </location>
</feature>
<name>A0A371HX20_MUCPR</name>
<evidence type="ECO:0000313" key="3">
    <source>
        <dbReference type="Proteomes" id="UP000257109"/>
    </source>
</evidence>
<dbReference type="InterPro" id="IPR001584">
    <property type="entry name" value="Integrase_cat-core"/>
</dbReference>
<evidence type="ECO:0000259" key="1">
    <source>
        <dbReference type="PROSITE" id="PS50994"/>
    </source>
</evidence>
<dbReference type="Proteomes" id="UP000257109">
    <property type="component" value="Unassembled WGS sequence"/>
</dbReference>
<gene>
    <name evidence="2" type="primary">pol</name>
    <name evidence="2" type="ORF">CR513_08555</name>
</gene>
<sequence>MYADNIHMAPSALHNLTSPLPFSMWGLDMICLIEPKASNGHRFILVGINYTKWVEAASYANVTKNMVTKFIKKDIICRYGLPTHIITDNGTNLNNKMMTELCEQFKSSIITPLVTVPK</sequence>
<dbReference type="InterPro" id="IPR050951">
    <property type="entry name" value="Retrovirus_Pol_polyprotein"/>
</dbReference>